<dbReference type="GO" id="GO:0003676">
    <property type="term" value="F:nucleic acid binding"/>
    <property type="evidence" value="ECO:0007669"/>
    <property type="project" value="InterPro"/>
</dbReference>
<dbReference type="InterPro" id="IPR025246">
    <property type="entry name" value="IS30-like_HTH"/>
</dbReference>
<dbReference type="EMBL" id="CP101412">
    <property type="protein sequence ID" value="WBB30415.1"/>
    <property type="molecule type" value="Genomic_DNA"/>
</dbReference>
<dbReference type="GO" id="GO:0015074">
    <property type="term" value="P:DNA integration"/>
    <property type="evidence" value="ECO:0007669"/>
    <property type="project" value="InterPro"/>
</dbReference>
<proteinExistence type="predicted"/>
<evidence type="ECO:0000313" key="3">
    <source>
        <dbReference type="EMBL" id="WBB30415.1"/>
    </source>
</evidence>
<dbReference type="SUPFAM" id="SSF53098">
    <property type="entry name" value="Ribonuclease H-like"/>
    <property type="match status" value="1"/>
</dbReference>
<dbReference type="InterPro" id="IPR036397">
    <property type="entry name" value="RNaseH_sf"/>
</dbReference>
<gene>
    <name evidence="3" type="ORF">NM222_05400</name>
</gene>
<dbReference type="InterPro" id="IPR051917">
    <property type="entry name" value="Transposase-Integrase"/>
</dbReference>
<dbReference type="AlphaFoldDB" id="A0AAX3K5V5"/>
<protein>
    <submittedName>
        <fullName evidence="3">IS30 family transposase</fullName>
    </submittedName>
</protein>
<dbReference type="PROSITE" id="PS50994">
    <property type="entry name" value="INTEGRASE"/>
    <property type="match status" value="1"/>
</dbReference>
<dbReference type="Proteomes" id="UP001210690">
    <property type="component" value="Chromosome"/>
</dbReference>
<evidence type="ECO:0000256" key="1">
    <source>
        <dbReference type="ARBA" id="ARBA00023172"/>
    </source>
</evidence>
<dbReference type="RefSeq" id="WP_269754974.1">
    <property type="nucleotide sequence ID" value="NZ_CP101412.1"/>
</dbReference>
<keyword evidence="1" id="KW-0233">DNA recombination</keyword>
<dbReference type="InterPro" id="IPR001584">
    <property type="entry name" value="Integrase_cat-core"/>
</dbReference>
<dbReference type="PANTHER" id="PTHR10948:SF23">
    <property type="entry name" value="TRANSPOSASE INSI FOR INSERTION SEQUENCE ELEMENT IS30A-RELATED"/>
    <property type="match status" value="1"/>
</dbReference>
<dbReference type="InterPro" id="IPR053392">
    <property type="entry name" value="Transposase_IS30-like"/>
</dbReference>
<accession>A0AAX3K5V5</accession>
<evidence type="ECO:0000259" key="2">
    <source>
        <dbReference type="PROSITE" id="PS50994"/>
    </source>
</evidence>
<dbReference type="GO" id="GO:0032196">
    <property type="term" value="P:transposition"/>
    <property type="evidence" value="ECO:0007669"/>
    <property type="project" value="TreeGrafter"/>
</dbReference>
<dbReference type="GO" id="GO:0004803">
    <property type="term" value="F:transposase activity"/>
    <property type="evidence" value="ECO:0007669"/>
    <property type="project" value="TreeGrafter"/>
</dbReference>
<name>A0AAX3K5V5_9FIRM</name>
<feature type="domain" description="Integrase catalytic" evidence="2">
    <location>
        <begin position="163"/>
        <end position="318"/>
    </location>
</feature>
<dbReference type="GO" id="GO:0005829">
    <property type="term" value="C:cytosol"/>
    <property type="evidence" value="ECO:0007669"/>
    <property type="project" value="TreeGrafter"/>
</dbReference>
<dbReference type="Pfam" id="PF13936">
    <property type="entry name" value="HTH_38"/>
    <property type="match status" value="1"/>
</dbReference>
<dbReference type="GO" id="GO:0006310">
    <property type="term" value="P:DNA recombination"/>
    <property type="evidence" value="ECO:0007669"/>
    <property type="project" value="UniProtKB-KW"/>
</dbReference>
<reference evidence="3" key="1">
    <citation type="submission" date="2022-07" db="EMBL/GenBank/DDBJ databases">
        <title>Parvimonas micra travels from the subgingival sulcus of the human oral cavity to the colorectal adenocarcinoma.</title>
        <authorList>
            <person name="Conde-Perez K."/>
            <person name="Buetas E."/>
            <person name="Aja-Macaya P."/>
            <person name="Martin-De Arribas E."/>
            <person name="Iglesias-Corras I."/>
            <person name="Trigo-Tasende N."/>
            <person name="Nasser-Ali M."/>
            <person name="Estevez L.S."/>
            <person name="Rumbo-Feal S."/>
            <person name="Otero-Alen B."/>
            <person name="Noguera J.F."/>
            <person name="Concha A."/>
            <person name="Pardinas-Lopez S."/>
            <person name="Carda-Dieguez M."/>
            <person name="Gomez-Randulfe I."/>
            <person name="Martinez-Lago N."/>
            <person name="Ladra S."/>
            <person name="Aparicio L.A."/>
            <person name="Bou G."/>
            <person name="Mira A."/>
            <person name="Vallejo J.A."/>
            <person name="Poza M."/>
        </authorList>
    </citation>
    <scope>NUCLEOTIDE SEQUENCE</scope>
    <source>
        <strain evidence="3">PM102KC-G-1</strain>
    </source>
</reference>
<organism evidence="3 4">
    <name type="scientific">Parvimonas micra</name>
    <dbReference type="NCBI Taxonomy" id="33033"/>
    <lineage>
        <taxon>Bacteria</taxon>
        <taxon>Bacillati</taxon>
        <taxon>Bacillota</taxon>
        <taxon>Tissierellia</taxon>
        <taxon>Tissierellales</taxon>
        <taxon>Peptoniphilaceae</taxon>
        <taxon>Parvimonas</taxon>
    </lineage>
</organism>
<dbReference type="NCBIfam" id="NF033563">
    <property type="entry name" value="transpos_IS30"/>
    <property type="match status" value="1"/>
</dbReference>
<sequence length="318" mass="38261">MHNNCNTKHKHLTIDLRKLIEKWKKERKSNREIARLLDKNHQTINNEIKRGLVIQRTPYGKFKKVYKAEFAQVIYKKNKRNCGRKLKVDYVIRDKVIYYLKYKHSPEMISKTKLYGKISTSTIYYWINKGFFGLKRNVLNYARKRKKKDKVEEKRVRVLGRSIEERPKEINNREEIGHFEIDTVILRKEKGQCLLTLTDRKSRYGIIRLIEDKTVKSVNKALKEVLKEYKIKSITADNGLEFARLYEVFDYEKIYYAHPYSSYERGSNENHNRLIRRFLPKGTKNTTQERVAFIENWINNYPKKLFNYKTPFEVFSIG</sequence>
<dbReference type="InterPro" id="IPR012337">
    <property type="entry name" value="RNaseH-like_sf"/>
</dbReference>
<dbReference type="Gene3D" id="3.30.420.10">
    <property type="entry name" value="Ribonuclease H-like superfamily/Ribonuclease H"/>
    <property type="match status" value="1"/>
</dbReference>
<evidence type="ECO:0000313" key="4">
    <source>
        <dbReference type="Proteomes" id="UP001210690"/>
    </source>
</evidence>
<dbReference type="PANTHER" id="PTHR10948">
    <property type="entry name" value="TRANSPOSASE"/>
    <property type="match status" value="1"/>
</dbReference>